<evidence type="ECO:0000313" key="5">
    <source>
        <dbReference type="EMBL" id="CAF0843319.1"/>
    </source>
</evidence>
<keyword evidence="3" id="KW-0862">Zinc</keyword>
<accession>A0A814MGI4</accession>
<comment type="similarity">
    <text evidence="1">Belongs to the Gfa family.</text>
</comment>
<reference evidence="6" key="1">
    <citation type="submission" date="2021-02" db="EMBL/GenBank/DDBJ databases">
        <authorList>
            <person name="Nowell W R."/>
        </authorList>
    </citation>
    <scope>NUCLEOTIDE SEQUENCE</scope>
</reference>
<dbReference type="InterPro" id="IPR011057">
    <property type="entry name" value="Mss4-like_sf"/>
</dbReference>
<organism evidence="6 7">
    <name type="scientific">Adineta ricciae</name>
    <name type="common">Rotifer</name>
    <dbReference type="NCBI Taxonomy" id="249248"/>
    <lineage>
        <taxon>Eukaryota</taxon>
        <taxon>Metazoa</taxon>
        <taxon>Spiralia</taxon>
        <taxon>Gnathifera</taxon>
        <taxon>Rotifera</taxon>
        <taxon>Eurotatoria</taxon>
        <taxon>Bdelloidea</taxon>
        <taxon>Adinetida</taxon>
        <taxon>Adinetidae</taxon>
        <taxon>Adineta</taxon>
    </lineage>
</organism>
<dbReference type="InterPro" id="IPR006913">
    <property type="entry name" value="CENP-V/GFA"/>
</dbReference>
<dbReference type="GO" id="GO:0016846">
    <property type="term" value="F:carbon-sulfur lyase activity"/>
    <property type="evidence" value="ECO:0007669"/>
    <property type="project" value="InterPro"/>
</dbReference>
<keyword evidence="2" id="KW-0479">Metal-binding</keyword>
<evidence type="ECO:0000256" key="1">
    <source>
        <dbReference type="ARBA" id="ARBA00005495"/>
    </source>
</evidence>
<name>A0A814MGI4_ADIRI</name>
<dbReference type="PANTHER" id="PTHR28620:SF1">
    <property type="entry name" value="CENP-V_GFA DOMAIN-CONTAINING PROTEIN"/>
    <property type="match status" value="1"/>
</dbReference>
<feature type="domain" description="CENP-V/GFA" evidence="4">
    <location>
        <begin position="5"/>
        <end position="117"/>
    </location>
</feature>
<sequence>MLVKHLGSCHCGAIKFEVEAPADIRVFRCNCSICRKKQNNHFIIPKRQFKLLTGADHLTTYTFNTHKAQHMFCRVCGVQSFYQPRSNPDCYGVMPHCIDSDTIKSIEYLDFDGENWEKSMDECAQTGEKNPFDIK</sequence>
<comment type="caution">
    <text evidence="6">The sequence shown here is derived from an EMBL/GenBank/DDBJ whole genome shotgun (WGS) entry which is preliminary data.</text>
</comment>
<proteinExistence type="inferred from homology"/>
<dbReference type="InterPro" id="IPR052355">
    <property type="entry name" value="CENP-V-like"/>
</dbReference>
<dbReference type="PANTHER" id="PTHR28620">
    <property type="entry name" value="CENTROMERE PROTEIN V"/>
    <property type="match status" value="1"/>
</dbReference>
<dbReference type="EMBL" id="CAJNOR010001112">
    <property type="protein sequence ID" value="CAF1077615.1"/>
    <property type="molecule type" value="Genomic_DNA"/>
</dbReference>
<gene>
    <name evidence="5" type="ORF">EDS130_LOCUS6945</name>
    <name evidence="6" type="ORF">XAT740_LOCUS17149</name>
</gene>
<evidence type="ECO:0000313" key="7">
    <source>
        <dbReference type="Proteomes" id="UP000663828"/>
    </source>
</evidence>
<dbReference type="AlphaFoldDB" id="A0A814MGI4"/>
<dbReference type="GO" id="GO:0046872">
    <property type="term" value="F:metal ion binding"/>
    <property type="evidence" value="ECO:0007669"/>
    <property type="project" value="UniProtKB-KW"/>
</dbReference>
<evidence type="ECO:0000259" key="4">
    <source>
        <dbReference type="PROSITE" id="PS51891"/>
    </source>
</evidence>
<evidence type="ECO:0000256" key="2">
    <source>
        <dbReference type="ARBA" id="ARBA00022723"/>
    </source>
</evidence>
<dbReference type="Pfam" id="PF04828">
    <property type="entry name" value="GFA"/>
    <property type="match status" value="1"/>
</dbReference>
<dbReference type="SUPFAM" id="SSF51316">
    <property type="entry name" value="Mss4-like"/>
    <property type="match status" value="1"/>
</dbReference>
<dbReference type="Proteomes" id="UP000663828">
    <property type="component" value="Unassembled WGS sequence"/>
</dbReference>
<dbReference type="Gene3D" id="2.170.150.70">
    <property type="match status" value="1"/>
</dbReference>
<dbReference type="EMBL" id="CAJNOJ010000020">
    <property type="protein sequence ID" value="CAF0843319.1"/>
    <property type="molecule type" value="Genomic_DNA"/>
</dbReference>
<dbReference type="OrthoDB" id="2993351at2759"/>
<protein>
    <recommendedName>
        <fullName evidence="4">CENP-V/GFA domain-containing protein</fullName>
    </recommendedName>
</protein>
<dbReference type="PROSITE" id="PS51891">
    <property type="entry name" value="CENP_V_GFA"/>
    <property type="match status" value="1"/>
</dbReference>
<evidence type="ECO:0000313" key="6">
    <source>
        <dbReference type="EMBL" id="CAF1077615.1"/>
    </source>
</evidence>
<dbReference type="Proteomes" id="UP000663852">
    <property type="component" value="Unassembled WGS sequence"/>
</dbReference>
<evidence type="ECO:0000256" key="3">
    <source>
        <dbReference type="ARBA" id="ARBA00022833"/>
    </source>
</evidence>
<keyword evidence="7" id="KW-1185">Reference proteome</keyword>